<feature type="region of interest" description="Disordered" evidence="1">
    <location>
        <begin position="1"/>
        <end position="22"/>
    </location>
</feature>
<proteinExistence type="predicted"/>
<keyword evidence="3" id="KW-1185">Reference proteome</keyword>
<dbReference type="PANTHER" id="PTHR31900">
    <property type="entry name" value="F-BOX/RNI SUPERFAMILY PROTEIN-RELATED"/>
    <property type="match status" value="1"/>
</dbReference>
<evidence type="ECO:0008006" key="4">
    <source>
        <dbReference type="Google" id="ProtNLM"/>
    </source>
</evidence>
<gene>
    <name evidence="2" type="ORF">Tsubulata_049556</name>
</gene>
<evidence type="ECO:0000313" key="2">
    <source>
        <dbReference type="EMBL" id="KAJ4848871.1"/>
    </source>
</evidence>
<dbReference type="InterPro" id="IPR036047">
    <property type="entry name" value="F-box-like_dom_sf"/>
</dbReference>
<name>A0A9Q0GID1_9ROSI</name>
<reference evidence="2" key="2">
    <citation type="journal article" date="2023" name="Plants (Basel)">
        <title>Annotation of the Turnera subulata (Passifloraceae) Draft Genome Reveals the S-Locus Evolved after the Divergence of Turneroideae from Passifloroideae in a Stepwise Manner.</title>
        <authorList>
            <person name="Henning P.M."/>
            <person name="Roalson E.H."/>
            <person name="Mir W."/>
            <person name="McCubbin A.G."/>
            <person name="Shore J.S."/>
        </authorList>
    </citation>
    <scope>NUCLEOTIDE SEQUENCE</scope>
    <source>
        <strain evidence="2">F60SS</strain>
    </source>
</reference>
<reference evidence="2" key="1">
    <citation type="submission" date="2022-02" db="EMBL/GenBank/DDBJ databases">
        <authorList>
            <person name="Henning P.M."/>
            <person name="McCubbin A.G."/>
            <person name="Shore J.S."/>
        </authorList>
    </citation>
    <scope>NUCLEOTIDE SEQUENCE</scope>
    <source>
        <strain evidence="2">F60SS</strain>
        <tissue evidence="2">Leaves</tissue>
    </source>
</reference>
<comment type="caution">
    <text evidence="2">The sequence shown here is derived from an EMBL/GenBank/DDBJ whole genome shotgun (WGS) entry which is preliminary data.</text>
</comment>
<dbReference type="SUPFAM" id="SSF81383">
    <property type="entry name" value="F-box domain"/>
    <property type="match status" value="1"/>
</dbReference>
<dbReference type="EMBL" id="JAKUCV010000770">
    <property type="protein sequence ID" value="KAJ4848871.1"/>
    <property type="molecule type" value="Genomic_DNA"/>
</dbReference>
<evidence type="ECO:0000313" key="3">
    <source>
        <dbReference type="Proteomes" id="UP001141552"/>
    </source>
</evidence>
<feature type="compositionally biased region" description="Basic and acidic residues" evidence="1">
    <location>
        <begin position="9"/>
        <end position="22"/>
    </location>
</feature>
<protein>
    <recommendedName>
        <fullName evidence="4">F-box domain-containing protein</fullName>
    </recommendedName>
</protein>
<dbReference type="OrthoDB" id="1848700at2759"/>
<accession>A0A9Q0GID1</accession>
<evidence type="ECO:0000256" key="1">
    <source>
        <dbReference type="SAM" id="MobiDB-lite"/>
    </source>
</evidence>
<dbReference type="InterPro" id="IPR050232">
    <property type="entry name" value="FBL13/AtMIF1-like"/>
</dbReference>
<sequence length="475" mass="52795">MENPMKKTRREEEEKGGKGRDRLSQLPDDILINILLPLLDTKTLTLTSTLSTRWHKLYLSTARHLDILNITVADGNVARNPRSRAPSAVAKTLSGLQHRTARHLNILILTVVPDYNIAQNTRSSASSAVAKTLSDLQHLVKISGLIFTIRVSCGDQPLPESVLHFALSRDVEHLNFRPHFADDCDWHTAVTNPLARFRYIQRRQHCSPFYSKTCRRWYLGLPPKLFASRSLKTLSLLNCHLPEQRFRLPATVTALHAERCLFEDGNHGMMLFDFNTISPGLEELTIVNCDFVGEGRILPWLPGTEVLDVKIVGGSKLASLTIECNKLDRRRYCTPIKISAPVLTSFRVVVHVLREGIVSVDFPSLKNAVVDFFDFKETNFPGCSDQEERNRVCANLCRLLQGLHNSESVSLSSTVIKALDAAPGMLKENPSPLVRLKSLKVGGVDNPEGNLPDLSSEVKGYLLGGSPGAELVSSP</sequence>
<dbReference type="AlphaFoldDB" id="A0A9Q0GID1"/>
<dbReference type="PANTHER" id="PTHR31900:SF30">
    <property type="entry name" value="SUPERFAMILY PROTEIN, PUTATIVE-RELATED"/>
    <property type="match status" value="1"/>
</dbReference>
<organism evidence="2 3">
    <name type="scientific">Turnera subulata</name>
    <dbReference type="NCBI Taxonomy" id="218843"/>
    <lineage>
        <taxon>Eukaryota</taxon>
        <taxon>Viridiplantae</taxon>
        <taxon>Streptophyta</taxon>
        <taxon>Embryophyta</taxon>
        <taxon>Tracheophyta</taxon>
        <taxon>Spermatophyta</taxon>
        <taxon>Magnoliopsida</taxon>
        <taxon>eudicotyledons</taxon>
        <taxon>Gunneridae</taxon>
        <taxon>Pentapetalae</taxon>
        <taxon>rosids</taxon>
        <taxon>fabids</taxon>
        <taxon>Malpighiales</taxon>
        <taxon>Passifloraceae</taxon>
        <taxon>Turnera</taxon>
    </lineage>
</organism>
<dbReference type="Proteomes" id="UP001141552">
    <property type="component" value="Unassembled WGS sequence"/>
</dbReference>